<keyword evidence="4 7" id="KW-1133">Transmembrane helix</keyword>
<comment type="subcellular location">
    <subcellularLocation>
        <location evidence="1">Membrane</location>
        <topology evidence="1">Multi-pass membrane protein</topology>
    </subcellularLocation>
</comment>
<dbReference type="AlphaFoldDB" id="A0A4E0RW66"/>
<keyword evidence="5 7" id="KW-0472">Membrane</keyword>
<dbReference type="GO" id="GO:0015171">
    <property type="term" value="F:amino acid transmembrane transporter activity"/>
    <property type="evidence" value="ECO:0007669"/>
    <property type="project" value="TreeGrafter"/>
</dbReference>
<dbReference type="PANTHER" id="PTHR43243">
    <property type="entry name" value="INNER MEMBRANE TRANSPORTER YGJI-RELATED"/>
    <property type="match status" value="1"/>
</dbReference>
<proteinExistence type="predicted"/>
<dbReference type="EMBL" id="JXXN02001018">
    <property type="protein sequence ID" value="THD25717.1"/>
    <property type="molecule type" value="Genomic_DNA"/>
</dbReference>
<feature type="transmembrane region" description="Helical" evidence="7">
    <location>
        <begin position="366"/>
        <end position="387"/>
    </location>
</feature>
<feature type="transmembrane region" description="Helical" evidence="7">
    <location>
        <begin position="172"/>
        <end position="191"/>
    </location>
</feature>
<dbReference type="Gene3D" id="1.20.1740.10">
    <property type="entry name" value="Amino acid/polyamine transporter I"/>
    <property type="match status" value="1"/>
</dbReference>
<feature type="transmembrane region" description="Helical" evidence="7">
    <location>
        <begin position="69"/>
        <end position="90"/>
    </location>
</feature>
<dbReference type="Pfam" id="PF13520">
    <property type="entry name" value="AA_permease_2"/>
    <property type="match status" value="1"/>
</dbReference>
<dbReference type="PANTHER" id="PTHR43243:SF4">
    <property type="entry name" value="CATIONIC AMINO ACID TRANSPORTER 4"/>
    <property type="match status" value="1"/>
</dbReference>
<sequence>MTQRYKCISYREFCRRLMRKRPVAEDSKLETPLKRCLNTSQLTLYCVAHMIGAGLYVLTGQLIRDYAGPATALAYLVSAFTSIFTALCYAEFTTLFPRAGSAYLYTYLMFGELPAFLTGWTMIADVIVSSAAVAKAFSGTINWLSNGTIRNWTSTHLVHIGNSHVLDSSPDLVSGGFLLLLVLVTLTGANFSLTVNAVLSAIQICCLTVITVAFFVLGTPDNFHAQGGFFPFGVSGVLRGAGLAVFAFSGFEAVANASEEAKNPRRDLPIALFSSLLICGILYVGVSLGLAYIVPRNEIVYDAPFVAAFSYVNQSGLMWFSAFATLLATGATKLVAMYVIPRLFYAIASDGLLFECMSCVESRTKVPMASLIVGGLITILLSIFIKIQVLAEFTSVGVIFSYFLIGLNLMVLRYLFVDEYHVIENDPTEKRDMMEYQASMQSDQTRASLIPPPTELWLRPCIPNCIRGIETRRCFHVILTVFICAVIGLGITINMFFIHEISWLWILSLVFIVILLATFAMLCAYEPMRYRKGFETPAMPVAPCVTMLTNGILITCMEPLTWLRFGVWSALGLLIYFVYGMWFSKADDLAKKEQDLPPDYGATVNAIPKATEPEKQ</sequence>
<keyword evidence="3 7" id="KW-0812">Transmembrane</keyword>
<evidence type="ECO:0000256" key="7">
    <source>
        <dbReference type="SAM" id="Phobius"/>
    </source>
</evidence>
<feature type="region of interest" description="Disordered" evidence="6">
    <location>
        <begin position="596"/>
        <end position="616"/>
    </location>
</feature>
<keyword evidence="10" id="KW-1185">Reference proteome</keyword>
<feature type="transmembrane region" description="Helical" evidence="7">
    <location>
        <begin position="503"/>
        <end position="525"/>
    </location>
</feature>
<evidence type="ECO:0000256" key="2">
    <source>
        <dbReference type="ARBA" id="ARBA00022448"/>
    </source>
</evidence>
<feature type="transmembrane region" description="Helical" evidence="7">
    <location>
        <begin position="102"/>
        <end position="123"/>
    </location>
</feature>
<dbReference type="Pfam" id="PF13906">
    <property type="entry name" value="AA_permease_C"/>
    <property type="match status" value="1"/>
</dbReference>
<dbReference type="GO" id="GO:0005886">
    <property type="term" value="C:plasma membrane"/>
    <property type="evidence" value="ECO:0007669"/>
    <property type="project" value="TreeGrafter"/>
</dbReference>
<feature type="transmembrane region" description="Helical" evidence="7">
    <location>
        <begin position="229"/>
        <end position="249"/>
    </location>
</feature>
<evidence type="ECO:0000313" key="10">
    <source>
        <dbReference type="Proteomes" id="UP000230066"/>
    </source>
</evidence>
<gene>
    <name evidence="9" type="ORF">D915_003250</name>
</gene>
<dbReference type="Proteomes" id="UP000230066">
    <property type="component" value="Unassembled WGS sequence"/>
</dbReference>
<evidence type="ECO:0000313" key="9">
    <source>
        <dbReference type="EMBL" id="THD25717.1"/>
    </source>
</evidence>
<evidence type="ECO:0000256" key="5">
    <source>
        <dbReference type="ARBA" id="ARBA00023136"/>
    </source>
</evidence>
<feature type="transmembrane region" description="Helical" evidence="7">
    <location>
        <begin position="393"/>
        <end position="416"/>
    </location>
</feature>
<comment type="caution">
    <text evidence="9">The sequence shown here is derived from an EMBL/GenBank/DDBJ whole genome shotgun (WGS) entry which is preliminary data.</text>
</comment>
<evidence type="ECO:0000256" key="3">
    <source>
        <dbReference type="ARBA" id="ARBA00022692"/>
    </source>
</evidence>
<evidence type="ECO:0000256" key="6">
    <source>
        <dbReference type="SAM" id="MobiDB-lite"/>
    </source>
</evidence>
<feature type="domain" description="Cationic amino acid transporter C-terminal" evidence="8">
    <location>
        <begin position="534"/>
        <end position="582"/>
    </location>
</feature>
<evidence type="ECO:0000256" key="4">
    <source>
        <dbReference type="ARBA" id="ARBA00022989"/>
    </source>
</evidence>
<feature type="transmembrane region" description="Helical" evidence="7">
    <location>
        <begin position="42"/>
        <end position="63"/>
    </location>
</feature>
<keyword evidence="2" id="KW-0813">Transport</keyword>
<protein>
    <submittedName>
        <fullName evidence="9">High affinity cationic amino acid transporter 1</fullName>
    </submittedName>
</protein>
<feature type="transmembrane region" description="Helical" evidence="7">
    <location>
        <begin position="270"/>
        <end position="294"/>
    </location>
</feature>
<reference evidence="9" key="1">
    <citation type="submission" date="2019-03" db="EMBL/GenBank/DDBJ databases">
        <title>Improved annotation for the trematode Fasciola hepatica.</title>
        <authorList>
            <person name="Choi Y.-J."/>
            <person name="Martin J."/>
            <person name="Mitreva M."/>
        </authorList>
    </citation>
    <scope>NUCLEOTIDE SEQUENCE [LARGE SCALE GENOMIC DNA]</scope>
</reference>
<name>A0A4E0RW66_FASHE</name>
<feature type="transmembrane region" description="Helical" evidence="7">
    <location>
        <begin position="319"/>
        <end position="345"/>
    </location>
</feature>
<accession>A0A4E0RW66</accession>
<feature type="transmembrane region" description="Helical" evidence="7">
    <location>
        <begin position="198"/>
        <end position="217"/>
    </location>
</feature>
<dbReference type="InterPro" id="IPR002293">
    <property type="entry name" value="AA/rel_permease1"/>
</dbReference>
<feature type="transmembrane region" description="Helical" evidence="7">
    <location>
        <begin position="561"/>
        <end position="582"/>
    </location>
</feature>
<evidence type="ECO:0000259" key="8">
    <source>
        <dbReference type="Pfam" id="PF13906"/>
    </source>
</evidence>
<dbReference type="InterPro" id="IPR029485">
    <property type="entry name" value="CAT_C"/>
</dbReference>
<feature type="transmembrane region" description="Helical" evidence="7">
    <location>
        <begin position="477"/>
        <end position="497"/>
    </location>
</feature>
<dbReference type="PIRSF" id="PIRSF006060">
    <property type="entry name" value="AA_transporter"/>
    <property type="match status" value="1"/>
</dbReference>
<evidence type="ECO:0000256" key="1">
    <source>
        <dbReference type="ARBA" id="ARBA00004141"/>
    </source>
</evidence>
<organism evidence="9 10">
    <name type="scientific">Fasciola hepatica</name>
    <name type="common">Liver fluke</name>
    <dbReference type="NCBI Taxonomy" id="6192"/>
    <lineage>
        <taxon>Eukaryota</taxon>
        <taxon>Metazoa</taxon>
        <taxon>Spiralia</taxon>
        <taxon>Lophotrochozoa</taxon>
        <taxon>Platyhelminthes</taxon>
        <taxon>Trematoda</taxon>
        <taxon>Digenea</taxon>
        <taxon>Plagiorchiida</taxon>
        <taxon>Echinostomata</taxon>
        <taxon>Echinostomatoidea</taxon>
        <taxon>Fasciolidae</taxon>
        <taxon>Fasciola</taxon>
    </lineage>
</organism>